<dbReference type="PANTHER" id="PTHR33021:SF339">
    <property type="entry name" value="OS07G0570600 PROTEIN"/>
    <property type="match status" value="1"/>
</dbReference>
<evidence type="ECO:0000256" key="5">
    <source>
        <dbReference type="ARBA" id="ARBA00023180"/>
    </source>
</evidence>
<gene>
    <name evidence="9" type="ORF">L484_025072</name>
</gene>
<evidence type="ECO:0000256" key="2">
    <source>
        <dbReference type="ARBA" id="ARBA00022723"/>
    </source>
</evidence>
<dbReference type="eggNOG" id="ENOG502RZ1W">
    <property type="taxonomic scope" value="Eukaryota"/>
</dbReference>
<feature type="domain" description="Phytocyanin" evidence="8">
    <location>
        <begin position="24"/>
        <end position="126"/>
    </location>
</feature>
<evidence type="ECO:0000256" key="3">
    <source>
        <dbReference type="ARBA" id="ARBA00022982"/>
    </source>
</evidence>
<dbReference type="SUPFAM" id="SSF49503">
    <property type="entry name" value="Cupredoxins"/>
    <property type="match status" value="1"/>
</dbReference>
<dbReference type="Proteomes" id="UP000030645">
    <property type="component" value="Unassembled WGS sequence"/>
</dbReference>
<evidence type="ECO:0000256" key="1">
    <source>
        <dbReference type="ARBA" id="ARBA00022448"/>
    </source>
</evidence>
<evidence type="ECO:0000259" key="8">
    <source>
        <dbReference type="PROSITE" id="PS51485"/>
    </source>
</evidence>
<dbReference type="GO" id="GO:0005886">
    <property type="term" value="C:plasma membrane"/>
    <property type="evidence" value="ECO:0007669"/>
    <property type="project" value="TreeGrafter"/>
</dbReference>
<evidence type="ECO:0000256" key="4">
    <source>
        <dbReference type="ARBA" id="ARBA00023008"/>
    </source>
</evidence>
<protein>
    <recommendedName>
        <fullName evidence="8">Phytocyanin domain-containing protein</fullName>
    </recommendedName>
</protein>
<dbReference type="Gene3D" id="2.60.40.420">
    <property type="entry name" value="Cupredoxins - blue copper proteins"/>
    <property type="match status" value="1"/>
</dbReference>
<dbReference type="AlphaFoldDB" id="W9R732"/>
<dbReference type="FunFam" id="2.60.40.420:FF:000003">
    <property type="entry name" value="Blue copper"/>
    <property type="match status" value="1"/>
</dbReference>
<dbReference type="EMBL" id="KE343721">
    <property type="protein sequence ID" value="EXB39376.1"/>
    <property type="molecule type" value="Genomic_DNA"/>
</dbReference>
<evidence type="ECO:0000256" key="6">
    <source>
        <dbReference type="SAM" id="MobiDB-lite"/>
    </source>
</evidence>
<feature type="compositionally biased region" description="Polar residues" evidence="6">
    <location>
        <begin position="127"/>
        <end position="137"/>
    </location>
</feature>
<dbReference type="STRING" id="981085.W9R732"/>
<reference evidence="10" key="1">
    <citation type="submission" date="2013-01" db="EMBL/GenBank/DDBJ databases">
        <title>Draft Genome Sequence of a Mulberry Tree, Morus notabilis C.K. Schneid.</title>
        <authorList>
            <person name="He N."/>
            <person name="Zhao S."/>
        </authorList>
    </citation>
    <scope>NUCLEOTIDE SEQUENCE</scope>
</reference>
<dbReference type="InterPro" id="IPR039391">
    <property type="entry name" value="Phytocyanin-like"/>
</dbReference>
<keyword evidence="3" id="KW-0249">Electron transport</keyword>
<organism evidence="9 10">
    <name type="scientific">Morus notabilis</name>
    <dbReference type="NCBI Taxonomy" id="981085"/>
    <lineage>
        <taxon>Eukaryota</taxon>
        <taxon>Viridiplantae</taxon>
        <taxon>Streptophyta</taxon>
        <taxon>Embryophyta</taxon>
        <taxon>Tracheophyta</taxon>
        <taxon>Spermatophyta</taxon>
        <taxon>Magnoliopsida</taxon>
        <taxon>eudicotyledons</taxon>
        <taxon>Gunneridae</taxon>
        <taxon>Pentapetalae</taxon>
        <taxon>rosids</taxon>
        <taxon>fabids</taxon>
        <taxon>Rosales</taxon>
        <taxon>Moraceae</taxon>
        <taxon>Moreae</taxon>
        <taxon>Morus</taxon>
    </lineage>
</organism>
<dbReference type="InterPro" id="IPR008972">
    <property type="entry name" value="Cupredoxin"/>
</dbReference>
<keyword evidence="10" id="KW-1185">Reference proteome</keyword>
<dbReference type="GO" id="GO:0046872">
    <property type="term" value="F:metal ion binding"/>
    <property type="evidence" value="ECO:0007669"/>
    <property type="project" value="UniProtKB-KW"/>
</dbReference>
<accession>W9R732</accession>
<dbReference type="Pfam" id="PF02298">
    <property type="entry name" value="Cu_bind_like"/>
    <property type="match status" value="1"/>
</dbReference>
<dbReference type="OrthoDB" id="1933492at2759"/>
<keyword evidence="4" id="KW-0186">Copper</keyword>
<feature type="chain" id="PRO_5004932394" description="Phytocyanin domain-containing protein" evidence="7">
    <location>
        <begin position="24"/>
        <end position="178"/>
    </location>
</feature>
<dbReference type="PROSITE" id="PS51257">
    <property type="entry name" value="PROKAR_LIPOPROTEIN"/>
    <property type="match status" value="1"/>
</dbReference>
<keyword evidence="7" id="KW-0732">Signal</keyword>
<dbReference type="KEGG" id="mnt:21407789"/>
<keyword evidence="1" id="KW-0813">Transport</keyword>
<evidence type="ECO:0000313" key="10">
    <source>
        <dbReference type="Proteomes" id="UP000030645"/>
    </source>
</evidence>
<dbReference type="InterPro" id="IPR003245">
    <property type="entry name" value="Phytocyanin_dom"/>
</dbReference>
<feature type="signal peptide" evidence="7">
    <location>
        <begin position="1"/>
        <end position="23"/>
    </location>
</feature>
<feature type="compositionally biased region" description="Low complexity" evidence="6">
    <location>
        <begin position="140"/>
        <end position="152"/>
    </location>
</feature>
<keyword evidence="5" id="KW-0325">Glycoprotein</keyword>
<sequence>MAFAKSISVILMLLMASCGVCFGVVYRVGDSNGWTNKANFNFENWASSKNFHVGDVILFEYESGKDNVSRVNHEDFRTCNVKNPIRVRATGHDSITIRNPHSHLFFISGVPGHCEAGQKVDIRVAPSDSQSNVSAPSPDSAPTANSLAPAPSPSAAAPSLLSSIQLYMATAVLAFFAF</sequence>
<evidence type="ECO:0000313" key="9">
    <source>
        <dbReference type="EMBL" id="EXB39376.1"/>
    </source>
</evidence>
<keyword evidence="2" id="KW-0479">Metal-binding</keyword>
<feature type="region of interest" description="Disordered" evidence="6">
    <location>
        <begin position="126"/>
        <end position="152"/>
    </location>
</feature>
<dbReference type="PANTHER" id="PTHR33021">
    <property type="entry name" value="BLUE COPPER PROTEIN"/>
    <property type="match status" value="1"/>
</dbReference>
<proteinExistence type="predicted"/>
<name>W9R732_9ROSA</name>
<evidence type="ECO:0000256" key="7">
    <source>
        <dbReference type="SAM" id="SignalP"/>
    </source>
</evidence>
<dbReference type="PROSITE" id="PS51485">
    <property type="entry name" value="PHYTOCYANIN"/>
    <property type="match status" value="1"/>
</dbReference>
<dbReference type="GO" id="GO:0009055">
    <property type="term" value="F:electron transfer activity"/>
    <property type="evidence" value="ECO:0007669"/>
    <property type="project" value="InterPro"/>
</dbReference>